<dbReference type="InterPro" id="IPR001647">
    <property type="entry name" value="HTH_TetR"/>
</dbReference>
<dbReference type="PRINTS" id="PR00400">
    <property type="entry name" value="TETREPRESSOR"/>
</dbReference>
<dbReference type="InterPro" id="IPR009057">
    <property type="entry name" value="Homeodomain-like_sf"/>
</dbReference>
<dbReference type="PROSITE" id="PS01081">
    <property type="entry name" value="HTH_TETR_1"/>
    <property type="match status" value="1"/>
</dbReference>
<dbReference type="GO" id="GO:0003677">
    <property type="term" value="F:DNA binding"/>
    <property type="evidence" value="ECO:0007669"/>
    <property type="project" value="UniProtKB-UniRule"/>
</dbReference>
<reference evidence="7 8" key="1">
    <citation type="submission" date="2013-01" db="EMBL/GenBank/DDBJ databases">
        <title>Whole genome shotgun sequence of Gordonia soli NBRC 108243.</title>
        <authorList>
            <person name="Isaki-Nakamura S."/>
            <person name="Hosoyama A."/>
            <person name="Tsuchikane K."/>
            <person name="Ando Y."/>
            <person name="Baba S."/>
            <person name="Ohji S."/>
            <person name="Hamada M."/>
            <person name="Tamura T."/>
            <person name="Yamazoe A."/>
            <person name="Yamazaki S."/>
            <person name="Fujita N."/>
        </authorList>
    </citation>
    <scope>NUCLEOTIDE SEQUENCE [LARGE SCALE GENOMIC DNA]</scope>
    <source>
        <strain evidence="7 8">NBRC 108243</strain>
    </source>
</reference>
<dbReference type="PROSITE" id="PS50977">
    <property type="entry name" value="HTH_TETR_2"/>
    <property type="match status" value="1"/>
</dbReference>
<feature type="domain" description="HTH tetR-type" evidence="6">
    <location>
        <begin position="9"/>
        <end position="69"/>
    </location>
</feature>
<keyword evidence="4" id="KW-0804">Transcription</keyword>
<evidence type="ECO:0000313" key="7">
    <source>
        <dbReference type="EMBL" id="GAC66921.1"/>
    </source>
</evidence>
<dbReference type="InterPro" id="IPR023772">
    <property type="entry name" value="DNA-bd_HTH_TetR-type_CS"/>
</dbReference>
<evidence type="ECO:0000256" key="1">
    <source>
        <dbReference type="ARBA" id="ARBA00022491"/>
    </source>
</evidence>
<keyword evidence="8" id="KW-1185">Reference proteome</keyword>
<dbReference type="InterPro" id="IPR003012">
    <property type="entry name" value="Tet_transcr_reg_TetR"/>
</dbReference>
<comment type="caution">
    <text evidence="7">The sequence shown here is derived from an EMBL/GenBank/DDBJ whole genome shotgun (WGS) entry which is preliminary data.</text>
</comment>
<dbReference type="SUPFAM" id="SSF46689">
    <property type="entry name" value="Homeodomain-like"/>
    <property type="match status" value="1"/>
</dbReference>
<evidence type="ECO:0000256" key="5">
    <source>
        <dbReference type="PROSITE-ProRule" id="PRU00335"/>
    </source>
</evidence>
<dbReference type="Pfam" id="PF02909">
    <property type="entry name" value="TetR_C_1"/>
    <property type="match status" value="1"/>
</dbReference>
<protein>
    <submittedName>
        <fullName evidence="7">Putative TetR family transcriptional regulator</fullName>
    </submittedName>
</protein>
<dbReference type="Gene3D" id="1.10.10.60">
    <property type="entry name" value="Homeodomain-like"/>
    <property type="match status" value="1"/>
</dbReference>
<dbReference type="AlphaFoldDB" id="M0QF53"/>
<sequence length="222" mass="23990">MAQAVRSKGLDLARVVAAALDELDDVGLDAISLRGVARRLDVQAPALYWYVSNKRALLEQTATELWRTPIRAVTVTDGDAIPPWPELIGEYMRRLRASLLSRRDGARAASSAVIVDDALLREIEPTLARFSAQGIAPDQLVDLFQTAQHATVGFCINEQHRTTEPVDVAERAKRLADTPHVAAMGELVVGDADARFARMTDLIIAAGHATLDGDASAQRASS</sequence>
<dbReference type="Pfam" id="PF00440">
    <property type="entry name" value="TetR_N"/>
    <property type="match status" value="1"/>
</dbReference>
<dbReference type="GO" id="GO:0045892">
    <property type="term" value="P:negative regulation of DNA-templated transcription"/>
    <property type="evidence" value="ECO:0007669"/>
    <property type="project" value="InterPro"/>
</dbReference>
<evidence type="ECO:0000256" key="3">
    <source>
        <dbReference type="ARBA" id="ARBA00023125"/>
    </source>
</evidence>
<feature type="DNA-binding region" description="H-T-H motif" evidence="5">
    <location>
        <begin position="32"/>
        <end position="51"/>
    </location>
</feature>
<keyword evidence="2" id="KW-0805">Transcription regulation</keyword>
<evidence type="ECO:0000259" key="6">
    <source>
        <dbReference type="PROSITE" id="PS50977"/>
    </source>
</evidence>
<dbReference type="SUPFAM" id="SSF48498">
    <property type="entry name" value="Tetracyclin repressor-like, C-terminal domain"/>
    <property type="match status" value="1"/>
</dbReference>
<organism evidence="7 8">
    <name type="scientific">Gordonia soli NBRC 108243</name>
    <dbReference type="NCBI Taxonomy" id="1223545"/>
    <lineage>
        <taxon>Bacteria</taxon>
        <taxon>Bacillati</taxon>
        <taxon>Actinomycetota</taxon>
        <taxon>Actinomycetes</taxon>
        <taxon>Mycobacteriales</taxon>
        <taxon>Gordoniaceae</taxon>
        <taxon>Gordonia</taxon>
    </lineage>
</organism>
<keyword evidence="3 5" id="KW-0238">DNA-binding</keyword>
<name>M0QF53_9ACTN</name>
<evidence type="ECO:0000256" key="4">
    <source>
        <dbReference type="ARBA" id="ARBA00023163"/>
    </source>
</evidence>
<gene>
    <name evidence="7" type="ORF">GS4_05_01300</name>
</gene>
<evidence type="ECO:0000256" key="2">
    <source>
        <dbReference type="ARBA" id="ARBA00023015"/>
    </source>
</evidence>
<dbReference type="EMBL" id="BANX01000005">
    <property type="protein sequence ID" value="GAC66921.1"/>
    <property type="molecule type" value="Genomic_DNA"/>
</dbReference>
<dbReference type="Gene3D" id="1.10.357.10">
    <property type="entry name" value="Tetracycline Repressor, domain 2"/>
    <property type="match status" value="1"/>
</dbReference>
<dbReference type="eggNOG" id="COG1309">
    <property type="taxonomic scope" value="Bacteria"/>
</dbReference>
<dbReference type="Proteomes" id="UP000011666">
    <property type="component" value="Unassembled WGS sequence"/>
</dbReference>
<dbReference type="InterPro" id="IPR004111">
    <property type="entry name" value="Repressor_TetR_C"/>
</dbReference>
<keyword evidence="1" id="KW-0678">Repressor</keyword>
<accession>M0QF53</accession>
<dbReference type="GO" id="GO:0046677">
    <property type="term" value="P:response to antibiotic"/>
    <property type="evidence" value="ECO:0007669"/>
    <property type="project" value="InterPro"/>
</dbReference>
<evidence type="ECO:0000313" key="8">
    <source>
        <dbReference type="Proteomes" id="UP000011666"/>
    </source>
</evidence>
<dbReference type="InterPro" id="IPR036271">
    <property type="entry name" value="Tet_transcr_reg_TetR-rel_C_sf"/>
</dbReference>
<dbReference type="STRING" id="1223545.GS4_05_01300"/>
<proteinExistence type="predicted"/>